<keyword evidence="3" id="KW-1185">Reference proteome</keyword>
<proteinExistence type="predicted"/>
<organism evidence="2 3">
    <name type="scientific">Streptomyces albus (strain ATCC 21838 / DSM 41398 / FERM P-419 / JCM 4703 / NBRC 107858)</name>
    <dbReference type="NCBI Taxonomy" id="1081613"/>
    <lineage>
        <taxon>Bacteria</taxon>
        <taxon>Bacillati</taxon>
        <taxon>Actinomycetota</taxon>
        <taxon>Actinomycetes</taxon>
        <taxon>Kitasatosporales</taxon>
        <taxon>Streptomycetaceae</taxon>
        <taxon>Streptomyces</taxon>
    </lineage>
</organism>
<keyword evidence="2" id="KW-0418">Kinase</keyword>
<dbReference type="InterPro" id="IPR003594">
    <property type="entry name" value="HATPase_dom"/>
</dbReference>
<dbReference type="Gene3D" id="3.30.565.10">
    <property type="entry name" value="Histidine kinase-like ATPase, C-terminal domain"/>
    <property type="match status" value="1"/>
</dbReference>
<dbReference type="KEGG" id="sals:SLNWT_4156"/>
<evidence type="ECO:0000259" key="1">
    <source>
        <dbReference type="Pfam" id="PF02518"/>
    </source>
</evidence>
<reference evidence="2 3" key="1">
    <citation type="submission" date="2015-01" db="EMBL/GenBank/DDBJ databases">
        <title>Enhanced salinomycin production by adjusting the supply of polyketide extender units in Streptomyce albus DSM 41398.</title>
        <authorList>
            <person name="Lu C."/>
        </authorList>
    </citation>
    <scope>NUCLEOTIDE SEQUENCE [LARGE SCALE GENOMIC DNA]</scope>
    <source>
        <strain evidence="3">ATCC 21838 / DSM 41398 / FERM P-419 / JCM 4703 / NBRC 107858</strain>
    </source>
</reference>
<feature type="domain" description="Histidine kinase/HSP90-like ATPase" evidence="1">
    <location>
        <begin position="56"/>
        <end position="149"/>
    </location>
</feature>
<evidence type="ECO:0000313" key="3">
    <source>
        <dbReference type="Proteomes" id="UP000031523"/>
    </source>
</evidence>
<dbReference type="GO" id="GO:0004674">
    <property type="term" value="F:protein serine/threonine kinase activity"/>
    <property type="evidence" value="ECO:0007669"/>
    <property type="project" value="UniProtKB-KW"/>
</dbReference>
<dbReference type="SUPFAM" id="SSF55874">
    <property type="entry name" value="ATPase domain of HSP90 chaperone/DNA topoisomerase II/histidine kinase"/>
    <property type="match status" value="1"/>
</dbReference>
<protein>
    <submittedName>
        <fullName evidence="2">Putative anti-sigma regulatory factor, serine/threonine protein kinase</fullName>
    </submittedName>
</protein>
<accession>A0A0B5F2I2</accession>
<keyword evidence="2" id="KW-0723">Serine/threonine-protein kinase</keyword>
<dbReference type="AlphaFoldDB" id="A0A0B5F2I2"/>
<dbReference type="Proteomes" id="UP000031523">
    <property type="component" value="Chromosome"/>
</dbReference>
<dbReference type="EMBL" id="CP010519">
    <property type="protein sequence ID" value="AJE84532.1"/>
    <property type="molecule type" value="Genomic_DNA"/>
</dbReference>
<dbReference type="CDD" id="cd16934">
    <property type="entry name" value="HATPase_RsbT-like"/>
    <property type="match status" value="1"/>
</dbReference>
<name>A0A0B5F2I2_STRA4</name>
<keyword evidence="2" id="KW-0808">Transferase</keyword>
<gene>
    <name evidence="2" type="ORF">SLNWT_4156</name>
</gene>
<dbReference type="Pfam" id="PF02518">
    <property type="entry name" value="HATPase_c"/>
    <property type="match status" value="1"/>
</dbReference>
<sequence length="154" mass="15999">MTLYDDDLRALGSGPGDEAAAPSAPARIAIRAEEDLLTARHAVRGAAVEAGFGLVDQTRVVTAASELARNTYVHGGGGALTVEHLHGPRRGLRLTFEDQGPGIADLDAALADGYTTGAGLGHGLGGARRLMDEFQVSSEPGRGTRVVVTRWTRA</sequence>
<dbReference type="InterPro" id="IPR036890">
    <property type="entry name" value="HATPase_C_sf"/>
</dbReference>
<evidence type="ECO:0000313" key="2">
    <source>
        <dbReference type="EMBL" id="AJE84532.1"/>
    </source>
</evidence>